<dbReference type="InterPro" id="IPR002469">
    <property type="entry name" value="Peptidase_S9B_N"/>
</dbReference>
<organism evidence="6 7">
    <name type="scientific">Gemmatimonas aurantiaca</name>
    <dbReference type="NCBI Taxonomy" id="173480"/>
    <lineage>
        <taxon>Bacteria</taxon>
        <taxon>Pseudomonadati</taxon>
        <taxon>Gemmatimonadota</taxon>
        <taxon>Gemmatimonadia</taxon>
        <taxon>Gemmatimonadales</taxon>
        <taxon>Gemmatimonadaceae</taxon>
        <taxon>Gemmatimonas</taxon>
    </lineage>
</organism>
<dbReference type="AlphaFoldDB" id="A0A3D4VC46"/>
<evidence type="ECO:0000259" key="4">
    <source>
        <dbReference type="Pfam" id="PF00326"/>
    </source>
</evidence>
<keyword evidence="2" id="KW-0645">Protease</keyword>
<dbReference type="InterPro" id="IPR011659">
    <property type="entry name" value="WD40"/>
</dbReference>
<evidence type="ECO:0000256" key="2">
    <source>
        <dbReference type="ARBA" id="ARBA00022825"/>
    </source>
</evidence>
<evidence type="ECO:0000256" key="1">
    <source>
        <dbReference type="ARBA" id="ARBA00022801"/>
    </source>
</evidence>
<reference evidence="6 7" key="1">
    <citation type="journal article" date="2018" name="Nat. Biotechnol.">
        <title>A standardized bacterial taxonomy based on genome phylogeny substantially revises the tree of life.</title>
        <authorList>
            <person name="Parks D.H."/>
            <person name="Chuvochina M."/>
            <person name="Waite D.W."/>
            <person name="Rinke C."/>
            <person name="Skarshewski A."/>
            <person name="Chaumeil P.A."/>
            <person name="Hugenholtz P."/>
        </authorList>
    </citation>
    <scope>NUCLEOTIDE SEQUENCE [LARGE SCALE GENOMIC DNA]</scope>
    <source>
        <strain evidence="6">UBA8844</strain>
    </source>
</reference>
<dbReference type="SUPFAM" id="SSF82171">
    <property type="entry name" value="DPP6 N-terminal domain-like"/>
    <property type="match status" value="1"/>
</dbReference>
<dbReference type="Pfam" id="PF00930">
    <property type="entry name" value="DPPIV_N"/>
    <property type="match status" value="1"/>
</dbReference>
<dbReference type="Gene3D" id="2.120.10.30">
    <property type="entry name" value="TolB, C-terminal domain"/>
    <property type="match status" value="2"/>
</dbReference>
<dbReference type="Gene3D" id="3.40.50.1820">
    <property type="entry name" value="alpha/beta hydrolase"/>
    <property type="match status" value="1"/>
</dbReference>
<feature type="domain" description="Peptidase S9 prolyl oligopeptidase catalytic" evidence="4">
    <location>
        <begin position="481"/>
        <end position="676"/>
    </location>
</feature>
<evidence type="ECO:0000313" key="6">
    <source>
        <dbReference type="EMBL" id="HCT58302.1"/>
    </source>
</evidence>
<evidence type="ECO:0000313" key="7">
    <source>
        <dbReference type="Proteomes" id="UP000264071"/>
    </source>
</evidence>
<dbReference type="GO" id="GO:0006508">
    <property type="term" value="P:proteolysis"/>
    <property type="evidence" value="ECO:0007669"/>
    <property type="project" value="InterPro"/>
</dbReference>
<dbReference type="OMA" id="RCPIDQG"/>
<dbReference type="PANTHER" id="PTHR42776:SF27">
    <property type="entry name" value="DIPEPTIDYL PEPTIDASE FAMILY MEMBER 6"/>
    <property type="match status" value="1"/>
</dbReference>
<protein>
    <submittedName>
        <fullName evidence="6">S9 family peptidase</fullName>
    </submittedName>
</protein>
<gene>
    <name evidence="6" type="ORF">DGD08_13950</name>
</gene>
<proteinExistence type="predicted"/>
<accession>A0A3D4VC46</accession>
<sequence>MLLRPPRSAFSPRALLLALLTPTFVWSSSASGQSATPPKDRLTIADYFNWEDVAAPALSPDGKQILYTRTWTDQLNDRRESSVWIMNADGTKNRFLVKGSNAKWSPEGSRIAFIANGEPSGQQIWVRYMDAEGATTQITRLTESPGDVEWSPDGTTLAFGMLVRQNDEWRIAMPAAPKGAKWTEPPRVVSKVKYRADRQGFLENGLRQLFTVPADGGTPRQITTGDWASNGTTWMPDGKALLFTSLRTEDSEYAWRESDIYKVDIASGDITALTKRKGPDNNPVPSPDGKYIAYTGYDSTDATWKDAAMYIMDANGGNVRVLTEKLDRSPSGMMWSPDGLGVYFNVENEGSRNLYHVSLKGDVRQVTKGAQTLTVSDIGKSFLAVGVNSTSMKPTDIVAFDVRTPVLKQLTDVNADVLAGKKLATTEEVWYTSVDGMRIQGWIVKPADFDPSKKYPLMLEIHGGPHSMYNVAFNFSRQDHVAHGYVLLYTNPRGSTGYGSAFGNAIKNAYPGKDYDDLMAGVDTVIGRGYVDTNRLYVFGCSGGGVLTSWIVGHTDRFSAASANCPVTNWISFVGTTDGSNWYYNFAKYPWDDPSEHLRRSPLMYVGNVKTPTMLMTGVNDLRTPMAQTEEYYEALKIRKVPTAMVRFNNEWHGTSSTPSNFLRTQLYLRSWFDKYQRPPSAAKVTQE</sequence>
<keyword evidence="2" id="KW-0720">Serine protease</keyword>
<feature type="chain" id="PRO_5017673807" evidence="3">
    <location>
        <begin position="28"/>
        <end position="688"/>
    </location>
</feature>
<name>A0A3D4VC46_9BACT</name>
<dbReference type="Pfam" id="PF00326">
    <property type="entry name" value="Peptidase_S9"/>
    <property type="match status" value="1"/>
</dbReference>
<dbReference type="EMBL" id="DPIY01000010">
    <property type="protein sequence ID" value="HCT58302.1"/>
    <property type="molecule type" value="Genomic_DNA"/>
</dbReference>
<dbReference type="InterPro" id="IPR001375">
    <property type="entry name" value="Peptidase_S9_cat"/>
</dbReference>
<keyword evidence="3" id="KW-0732">Signal</keyword>
<comment type="caution">
    <text evidence="6">The sequence shown here is derived from an EMBL/GenBank/DDBJ whole genome shotgun (WGS) entry which is preliminary data.</text>
</comment>
<dbReference type="SUPFAM" id="SSF53474">
    <property type="entry name" value="alpha/beta-Hydrolases"/>
    <property type="match status" value="1"/>
</dbReference>
<dbReference type="InterPro" id="IPR011042">
    <property type="entry name" value="6-blade_b-propeller_TolB-like"/>
</dbReference>
<dbReference type="GO" id="GO:0004252">
    <property type="term" value="F:serine-type endopeptidase activity"/>
    <property type="evidence" value="ECO:0007669"/>
    <property type="project" value="TreeGrafter"/>
</dbReference>
<keyword evidence="1" id="KW-0378">Hydrolase</keyword>
<dbReference type="InterPro" id="IPR029058">
    <property type="entry name" value="AB_hydrolase_fold"/>
</dbReference>
<evidence type="ECO:0000256" key="3">
    <source>
        <dbReference type="SAM" id="SignalP"/>
    </source>
</evidence>
<dbReference type="PANTHER" id="PTHR42776">
    <property type="entry name" value="SERINE PEPTIDASE S9 FAMILY MEMBER"/>
    <property type="match status" value="1"/>
</dbReference>
<dbReference type="Pfam" id="PF07676">
    <property type="entry name" value="PD40"/>
    <property type="match status" value="1"/>
</dbReference>
<dbReference type="Proteomes" id="UP000264071">
    <property type="component" value="Unassembled WGS sequence"/>
</dbReference>
<feature type="signal peptide" evidence="3">
    <location>
        <begin position="1"/>
        <end position="27"/>
    </location>
</feature>
<evidence type="ECO:0000259" key="5">
    <source>
        <dbReference type="Pfam" id="PF00930"/>
    </source>
</evidence>
<feature type="domain" description="Dipeptidylpeptidase IV N-terminal" evidence="5">
    <location>
        <begin position="203"/>
        <end position="295"/>
    </location>
</feature>